<feature type="transmembrane region" description="Helical" evidence="2">
    <location>
        <begin position="89"/>
        <end position="109"/>
    </location>
</feature>
<feature type="transmembrane region" description="Helical" evidence="2">
    <location>
        <begin position="29"/>
        <end position="53"/>
    </location>
</feature>
<evidence type="ECO:0000256" key="2">
    <source>
        <dbReference type="SAM" id="Phobius"/>
    </source>
</evidence>
<protein>
    <submittedName>
        <fullName evidence="3">Uncharacterized protein</fullName>
    </submittedName>
</protein>
<sequence length="152" mass="15715">MTLPAAPMTVVEEQVTPPPPGRSARLLDVALRIAGGLVSVVGGVLVALLGLLLSTVRVGGHLIGVSVLVTIGAAIAVSWFAYATVGRRWAVALPALPWFVLMAVAAVRTTEGDLLVAGDNWVGLGMITAGAMTFAVMAFRQILGPPQRRHDG</sequence>
<name>A0A1C4VZZ6_9ACTN</name>
<evidence type="ECO:0000256" key="1">
    <source>
        <dbReference type="SAM" id="MobiDB-lite"/>
    </source>
</evidence>
<feature type="transmembrane region" description="Helical" evidence="2">
    <location>
        <begin position="121"/>
        <end position="139"/>
    </location>
</feature>
<feature type="region of interest" description="Disordered" evidence="1">
    <location>
        <begin position="1"/>
        <end position="21"/>
    </location>
</feature>
<organism evidence="3 4">
    <name type="scientific">Micromonospora purpureochromogenes</name>
    <dbReference type="NCBI Taxonomy" id="47872"/>
    <lineage>
        <taxon>Bacteria</taxon>
        <taxon>Bacillati</taxon>
        <taxon>Actinomycetota</taxon>
        <taxon>Actinomycetes</taxon>
        <taxon>Micromonosporales</taxon>
        <taxon>Micromonosporaceae</taxon>
        <taxon>Micromonospora</taxon>
    </lineage>
</organism>
<proteinExistence type="predicted"/>
<evidence type="ECO:0000313" key="4">
    <source>
        <dbReference type="Proteomes" id="UP000198228"/>
    </source>
</evidence>
<reference evidence="3 4" key="1">
    <citation type="submission" date="2016-06" db="EMBL/GenBank/DDBJ databases">
        <authorList>
            <person name="Kjaerup R.B."/>
            <person name="Dalgaard T.S."/>
            <person name="Juul-Madsen H.R."/>
        </authorList>
    </citation>
    <scope>NUCLEOTIDE SEQUENCE [LARGE SCALE GENOMIC DNA]</scope>
    <source>
        <strain evidence="3 4">DSM 43821</strain>
    </source>
</reference>
<keyword evidence="2" id="KW-0472">Membrane</keyword>
<evidence type="ECO:0000313" key="3">
    <source>
        <dbReference type="EMBL" id="SCE89351.1"/>
    </source>
</evidence>
<keyword evidence="2" id="KW-0812">Transmembrane</keyword>
<dbReference type="AlphaFoldDB" id="A0A1C4VZZ6"/>
<accession>A0A1C4VZZ6</accession>
<keyword evidence="2" id="KW-1133">Transmembrane helix</keyword>
<dbReference type="Proteomes" id="UP000198228">
    <property type="component" value="Chromosome I"/>
</dbReference>
<dbReference type="EMBL" id="LT607410">
    <property type="protein sequence ID" value="SCE89351.1"/>
    <property type="molecule type" value="Genomic_DNA"/>
</dbReference>
<feature type="transmembrane region" description="Helical" evidence="2">
    <location>
        <begin position="59"/>
        <end position="82"/>
    </location>
</feature>
<gene>
    <name evidence="3" type="ORF">GA0074696_1505</name>
</gene>